<organism evidence="5 6">
    <name type="scientific">Flexivirga oryzae</name>
    <dbReference type="NCBI Taxonomy" id="1794944"/>
    <lineage>
        <taxon>Bacteria</taxon>
        <taxon>Bacillati</taxon>
        <taxon>Actinomycetota</taxon>
        <taxon>Actinomycetes</taxon>
        <taxon>Micrococcales</taxon>
        <taxon>Dermacoccaceae</taxon>
        <taxon>Flexivirga</taxon>
    </lineage>
</organism>
<gene>
    <name evidence="5" type="ORF">FHU39_002006</name>
</gene>
<evidence type="ECO:0000259" key="4">
    <source>
        <dbReference type="PROSITE" id="PS51898"/>
    </source>
</evidence>
<dbReference type="InterPro" id="IPR011010">
    <property type="entry name" value="DNA_brk_join_enz"/>
</dbReference>
<dbReference type="PROSITE" id="PS51898">
    <property type="entry name" value="TYR_RECOMBINASE"/>
    <property type="match status" value="1"/>
</dbReference>
<dbReference type="PANTHER" id="PTHR30349:SF64">
    <property type="entry name" value="PROPHAGE INTEGRASE INTD-RELATED"/>
    <property type="match status" value="1"/>
</dbReference>
<feature type="domain" description="Tyr recombinase" evidence="4">
    <location>
        <begin position="212"/>
        <end position="419"/>
    </location>
</feature>
<reference evidence="5 6" key="1">
    <citation type="submission" date="2020-08" db="EMBL/GenBank/DDBJ databases">
        <title>Sequencing the genomes of 1000 actinobacteria strains.</title>
        <authorList>
            <person name="Klenk H.-P."/>
        </authorList>
    </citation>
    <scope>NUCLEOTIDE SEQUENCE [LARGE SCALE GENOMIC DNA]</scope>
    <source>
        <strain evidence="5 6">DSM 105369</strain>
    </source>
</reference>
<evidence type="ECO:0000256" key="3">
    <source>
        <dbReference type="ARBA" id="ARBA00023172"/>
    </source>
</evidence>
<keyword evidence="6" id="KW-1185">Reference proteome</keyword>
<dbReference type="GO" id="GO:0015074">
    <property type="term" value="P:DNA integration"/>
    <property type="evidence" value="ECO:0007669"/>
    <property type="project" value="InterPro"/>
</dbReference>
<dbReference type="PANTHER" id="PTHR30349">
    <property type="entry name" value="PHAGE INTEGRASE-RELATED"/>
    <property type="match status" value="1"/>
</dbReference>
<evidence type="ECO:0000313" key="6">
    <source>
        <dbReference type="Proteomes" id="UP000559182"/>
    </source>
</evidence>
<dbReference type="InterPro" id="IPR002104">
    <property type="entry name" value="Integrase_catalytic"/>
</dbReference>
<dbReference type="Proteomes" id="UP000559182">
    <property type="component" value="Unassembled WGS sequence"/>
</dbReference>
<dbReference type="InterPro" id="IPR050090">
    <property type="entry name" value="Tyrosine_recombinase_XerCD"/>
</dbReference>
<dbReference type="Pfam" id="PF26003">
    <property type="entry name" value="Integrase_N_phage"/>
    <property type="match status" value="1"/>
</dbReference>
<keyword evidence="3" id="KW-0233">DNA recombination</keyword>
<accession>A0A839NBQ4</accession>
<dbReference type="InterPro" id="IPR058717">
    <property type="entry name" value="Phage_L5_Integrase_N"/>
</dbReference>
<dbReference type="Pfam" id="PF00589">
    <property type="entry name" value="Phage_integrase"/>
    <property type="match status" value="1"/>
</dbReference>
<keyword evidence="2" id="KW-0238">DNA-binding</keyword>
<dbReference type="RefSeq" id="WP_183320205.1">
    <property type="nucleotide sequence ID" value="NZ_JACHVQ010000001.1"/>
</dbReference>
<dbReference type="InterPro" id="IPR010998">
    <property type="entry name" value="Integrase_recombinase_N"/>
</dbReference>
<dbReference type="EMBL" id="JACHVQ010000001">
    <property type="protein sequence ID" value="MBB2892022.1"/>
    <property type="molecule type" value="Genomic_DNA"/>
</dbReference>
<dbReference type="SUPFAM" id="SSF56349">
    <property type="entry name" value="DNA breaking-rejoining enzymes"/>
    <property type="match status" value="1"/>
</dbReference>
<dbReference type="AlphaFoldDB" id="A0A839NBQ4"/>
<sequence length="429" mass="47190">MSRTARKARKRAFGRINQERSGRYTAWYNDPDGRTKISASGTVTPVRHRANHTFETTLDAEAWLAAERRLISTSTWTSPAQRRKEELAADLNHSPTFGEYASAWIDSRKNKSGKSLAPRTRDHYHQLLADYLEPTFGYLLLDEITPAQVNIWYDAFTPLRKNLNGVTGETTKAHAYSLARAVLNSATSAHGPLVGRVNPFAVRGGGTSPARKRTQVATSAQFKVMLMTIRPEWELILLLGCWAGLRYSEIAELRRRDINLVAEVIQVSRSVTRSKVEGVGVKSPKSEAGIRDQIIPPNVLPALKKHMRAFVTGQDGLLFPGKNGGHLAPVTFYGKVPPKPAETPEQAAKQRARNGWYAARSAAGCPTLRFHDLRATGATLLAQQGGTVADVQLFLGDSTAQAALRYVRSAEGRQKLLADKLAALDGSVW</sequence>
<dbReference type="GO" id="GO:0006310">
    <property type="term" value="P:DNA recombination"/>
    <property type="evidence" value="ECO:0007669"/>
    <property type="project" value="UniProtKB-KW"/>
</dbReference>
<comment type="caution">
    <text evidence="5">The sequence shown here is derived from an EMBL/GenBank/DDBJ whole genome shotgun (WGS) entry which is preliminary data.</text>
</comment>
<comment type="similarity">
    <text evidence="1">Belongs to the 'phage' integrase family.</text>
</comment>
<dbReference type="Gene3D" id="1.10.443.10">
    <property type="entry name" value="Intergrase catalytic core"/>
    <property type="match status" value="1"/>
</dbReference>
<dbReference type="CDD" id="cd01189">
    <property type="entry name" value="INT_ICEBs1_C_like"/>
    <property type="match status" value="1"/>
</dbReference>
<name>A0A839NBQ4_9MICO</name>
<dbReference type="Gene3D" id="1.10.150.130">
    <property type="match status" value="1"/>
</dbReference>
<dbReference type="InterPro" id="IPR013762">
    <property type="entry name" value="Integrase-like_cat_sf"/>
</dbReference>
<evidence type="ECO:0000256" key="2">
    <source>
        <dbReference type="ARBA" id="ARBA00023125"/>
    </source>
</evidence>
<dbReference type="GO" id="GO:0003677">
    <property type="term" value="F:DNA binding"/>
    <property type="evidence" value="ECO:0007669"/>
    <property type="project" value="UniProtKB-KW"/>
</dbReference>
<proteinExistence type="inferred from homology"/>
<protein>
    <submittedName>
        <fullName evidence="5">Integrase</fullName>
    </submittedName>
</protein>
<evidence type="ECO:0000313" key="5">
    <source>
        <dbReference type="EMBL" id="MBB2892022.1"/>
    </source>
</evidence>
<evidence type="ECO:0000256" key="1">
    <source>
        <dbReference type="ARBA" id="ARBA00008857"/>
    </source>
</evidence>